<dbReference type="Gene3D" id="3.40.50.1820">
    <property type="entry name" value="alpha/beta hydrolase"/>
    <property type="match status" value="1"/>
</dbReference>
<name>A0A5D0I4Z7_9FLAO</name>
<sequence>MKTKTIFLSFFYVVFSTFFLPVFGQKRPDVSEFVPQYVTVTKDIPYVTYGNRTLLLDLYKPNTYKKNLATIVIIRGGGFRIGDKNGFAPMAAAFAKEGFATICIEYRTIKEALFPAAIKDSKMAVRWIHEHAKTYDLDVNRIGVIGGSAGAHLSMMLGVSGDVTALNPDLNSKLYKVHAAVVLEADADFSTATDDKNLIDWLGVSYSENRKKWELASPIYHIDDTDPPMLFIHGVKDHIVPIEQSLNSVELLIKNNVYSELIALPSVGHGFWGTKKWFDFTIGRATLFFKEQLQF</sequence>
<keyword evidence="1 3" id="KW-0378">Hydrolase</keyword>
<dbReference type="SUPFAM" id="SSF53474">
    <property type="entry name" value="alpha/beta-Hydrolases"/>
    <property type="match status" value="1"/>
</dbReference>
<organism evidence="3 4">
    <name type="scientific">Seonamhaeicola marinus</name>
    <dbReference type="NCBI Taxonomy" id="1912246"/>
    <lineage>
        <taxon>Bacteria</taxon>
        <taxon>Pseudomonadati</taxon>
        <taxon>Bacteroidota</taxon>
        <taxon>Flavobacteriia</taxon>
        <taxon>Flavobacteriales</taxon>
        <taxon>Flavobacteriaceae</taxon>
    </lineage>
</organism>
<dbReference type="InterPro" id="IPR050300">
    <property type="entry name" value="GDXG_lipolytic_enzyme"/>
</dbReference>
<keyword evidence="4" id="KW-1185">Reference proteome</keyword>
<feature type="domain" description="BD-FAE-like" evidence="2">
    <location>
        <begin position="56"/>
        <end position="247"/>
    </location>
</feature>
<dbReference type="GO" id="GO:0016787">
    <property type="term" value="F:hydrolase activity"/>
    <property type="evidence" value="ECO:0007669"/>
    <property type="project" value="UniProtKB-KW"/>
</dbReference>
<dbReference type="EMBL" id="VSDQ01000577">
    <property type="protein sequence ID" value="TYA78438.1"/>
    <property type="molecule type" value="Genomic_DNA"/>
</dbReference>
<dbReference type="AlphaFoldDB" id="A0A5D0I4Z7"/>
<dbReference type="OrthoDB" id="9777975at2"/>
<evidence type="ECO:0000259" key="2">
    <source>
        <dbReference type="Pfam" id="PF20434"/>
    </source>
</evidence>
<comment type="caution">
    <text evidence="3">The sequence shown here is derived from an EMBL/GenBank/DDBJ whole genome shotgun (WGS) entry which is preliminary data.</text>
</comment>
<dbReference type="Proteomes" id="UP000323930">
    <property type="component" value="Unassembled WGS sequence"/>
</dbReference>
<dbReference type="RefSeq" id="WP_148541435.1">
    <property type="nucleotide sequence ID" value="NZ_VSDQ01000577.1"/>
</dbReference>
<accession>A0A5D0I4Z7</accession>
<protein>
    <submittedName>
        <fullName evidence="3">Alpha/beta hydrolase</fullName>
    </submittedName>
</protein>
<dbReference type="Pfam" id="PF20434">
    <property type="entry name" value="BD-FAE"/>
    <property type="match status" value="1"/>
</dbReference>
<reference evidence="3 4" key="1">
    <citation type="submission" date="2019-08" db="EMBL/GenBank/DDBJ databases">
        <title>Seonamhaeicola sediminis sp. nov., isolated from marine sediment.</title>
        <authorList>
            <person name="Cao W.R."/>
        </authorList>
    </citation>
    <scope>NUCLEOTIDE SEQUENCE [LARGE SCALE GENOMIC DNA]</scope>
    <source>
        <strain evidence="3 4">B011</strain>
    </source>
</reference>
<dbReference type="InterPro" id="IPR029058">
    <property type="entry name" value="AB_hydrolase_fold"/>
</dbReference>
<proteinExistence type="predicted"/>
<dbReference type="InterPro" id="IPR049492">
    <property type="entry name" value="BD-FAE-like_dom"/>
</dbReference>
<evidence type="ECO:0000313" key="4">
    <source>
        <dbReference type="Proteomes" id="UP000323930"/>
    </source>
</evidence>
<dbReference type="PANTHER" id="PTHR48081">
    <property type="entry name" value="AB HYDROLASE SUPERFAMILY PROTEIN C4A8.06C"/>
    <property type="match status" value="1"/>
</dbReference>
<evidence type="ECO:0000256" key="1">
    <source>
        <dbReference type="ARBA" id="ARBA00022801"/>
    </source>
</evidence>
<evidence type="ECO:0000313" key="3">
    <source>
        <dbReference type="EMBL" id="TYA78438.1"/>
    </source>
</evidence>
<gene>
    <name evidence="3" type="ORF">FUA24_08760</name>
</gene>